<dbReference type="InterPro" id="IPR000743">
    <property type="entry name" value="Glyco_hydro_28"/>
</dbReference>
<comment type="caution">
    <text evidence="5">The sequence shown here is derived from an EMBL/GenBank/DDBJ whole genome shotgun (WGS) entry which is preliminary data.</text>
</comment>
<dbReference type="EMBL" id="LYRP01000047">
    <property type="protein sequence ID" value="OAT75642.1"/>
    <property type="molecule type" value="Genomic_DNA"/>
</dbReference>
<dbReference type="InterPro" id="IPR011050">
    <property type="entry name" value="Pectin_lyase_fold/virulence"/>
</dbReference>
<evidence type="ECO:0000313" key="6">
    <source>
        <dbReference type="Proteomes" id="UP000078225"/>
    </source>
</evidence>
<accession>A0A1B7KZP6</accession>
<dbReference type="GO" id="GO:0005975">
    <property type="term" value="P:carbohydrate metabolic process"/>
    <property type="evidence" value="ECO:0007669"/>
    <property type="project" value="InterPro"/>
</dbReference>
<dbReference type="InterPro" id="IPR012334">
    <property type="entry name" value="Pectin_lyas_fold"/>
</dbReference>
<keyword evidence="3 4" id="KW-0326">Glycosidase</keyword>
<dbReference type="PROSITE" id="PS00502">
    <property type="entry name" value="POLYGALACTURONASE"/>
    <property type="match status" value="1"/>
</dbReference>
<dbReference type="Gene3D" id="2.160.20.10">
    <property type="entry name" value="Single-stranded right-handed beta-helix, Pectin lyase-like"/>
    <property type="match status" value="1"/>
</dbReference>
<evidence type="ECO:0000313" key="5">
    <source>
        <dbReference type="EMBL" id="OAT75642.1"/>
    </source>
</evidence>
<reference evidence="6" key="1">
    <citation type="submission" date="2016-05" db="EMBL/GenBank/DDBJ databases">
        <authorList>
            <person name="Behera P."/>
            <person name="Vaishampayan P."/>
            <person name="Singh N."/>
            <person name="Raina V."/>
            <person name="Suar M."/>
            <person name="Pattnaik A."/>
            <person name="Rastogi G."/>
        </authorList>
    </citation>
    <scope>NUCLEOTIDE SEQUENCE [LARGE SCALE GENOMIC DNA]</scope>
    <source>
        <strain evidence="6">MP23</strain>
    </source>
</reference>
<evidence type="ECO:0000256" key="1">
    <source>
        <dbReference type="ARBA" id="ARBA00008834"/>
    </source>
</evidence>
<sequence>MASGRFISGPLTFKSGVTLWVDRDAVLAASTDPRVYDKDGHCGSIDDKGNGCRPFILFRGTQGGGIVGEGVIDGQGGETMVGHKETWWQLARRAQTEGGRQNVPRLIEVDNSRDITFYQITLHNSPNFHVALKGVEGATFWGIRIDTPADARNTDGIDPGASQDVTITHSFIRTGDDNVAIKAGSGTTSHISLIDNHFYWGHGLSIGSETVGGVSDILVQNLTLDGTTSGLRIKSDVSRGGLVRNVRYEHICLRDNRRPLDFDTHYTPNARGNQIPVYRNIILRDVVGTSGNLVLRGFDAAHPLGIMLDGVRFNMDAHWQVEFAQIQTGPEGTRPALPGKPLGTNVYVGCSQRWVPFPAKNKEQTFPAIPIKR</sequence>
<name>A0A1B7KZP6_9ENTR</name>
<dbReference type="STRING" id="1691903.A9B99_13880"/>
<dbReference type="GO" id="GO:0004650">
    <property type="term" value="F:polygalacturonase activity"/>
    <property type="evidence" value="ECO:0007669"/>
    <property type="project" value="InterPro"/>
</dbReference>
<dbReference type="Pfam" id="PF00295">
    <property type="entry name" value="Glyco_hydro_28"/>
    <property type="match status" value="1"/>
</dbReference>
<dbReference type="InterPro" id="IPR051801">
    <property type="entry name" value="GH28_Enzymes"/>
</dbReference>
<dbReference type="SUPFAM" id="SSF51126">
    <property type="entry name" value="Pectin lyase-like"/>
    <property type="match status" value="1"/>
</dbReference>
<evidence type="ECO:0000256" key="3">
    <source>
        <dbReference type="ARBA" id="ARBA00023295"/>
    </source>
</evidence>
<dbReference type="PANTHER" id="PTHR31339">
    <property type="entry name" value="PECTIN LYASE-RELATED"/>
    <property type="match status" value="1"/>
</dbReference>
<gene>
    <name evidence="5" type="ORF">A9B99_13880</name>
</gene>
<protein>
    <submittedName>
        <fullName evidence="5">Polygalacturonase</fullName>
    </submittedName>
</protein>
<dbReference type="PANTHER" id="PTHR31339:SF9">
    <property type="entry name" value="PLASMIN AND FIBRONECTIN-BINDING PROTEIN A"/>
    <property type="match status" value="1"/>
</dbReference>
<proteinExistence type="inferred from homology"/>
<dbReference type="AlphaFoldDB" id="A0A1B7KZP6"/>
<evidence type="ECO:0000256" key="4">
    <source>
        <dbReference type="RuleBase" id="RU361169"/>
    </source>
</evidence>
<organism evidence="5 6">
    <name type="scientific">Mangrovibacter phragmitis</name>
    <dbReference type="NCBI Taxonomy" id="1691903"/>
    <lineage>
        <taxon>Bacteria</taxon>
        <taxon>Pseudomonadati</taxon>
        <taxon>Pseudomonadota</taxon>
        <taxon>Gammaproteobacteria</taxon>
        <taxon>Enterobacterales</taxon>
        <taxon>Enterobacteriaceae</taxon>
        <taxon>Mangrovibacter</taxon>
    </lineage>
</organism>
<comment type="similarity">
    <text evidence="1 4">Belongs to the glycosyl hydrolase 28 family.</text>
</comment>
<keyword evidence="6" id="KW-1185">Reference proteome</keyword>
<dbReference type="Proteomes" id="UP000078225">
    <property type="component" value="Unassembled WGS sequence"/>
</dbReference>
<keyword evidence="2 4" id="KW-0378">Hydrolase</keyword>
<evidence type="ECO:0000256" key="2">
    <source>
        <dbReference type="ARBA" id="ARBA00022801"/>
    </source>
</evidence>